<evidence type="ECO:0000256" key="5">
    <source>
        <dbReference type="ARBA" id="ARBA00022982"/>
    </source>
</evidence>
<gene>
    <name evidence="13" type="ORF">BOTBODRAFT_152296</name>
</gene>
<protein>
    <recommendedName>
        <fullName evidence="12">FAD-binding FR-type domain-containing protein</fullName>
    </recommendedName>
</protein>
<comment type="similarity">
    <text evidence="2">Belongs to the ferric reductase (FRE) family.</text>
</comment>
<evidence type="ECO:0000256" key="10">
    <source>
        <dbReference type="ARBA" id="ARBA00023180"/>
    </source>
</evidence>
<evidence type="ECO:0000256" key="7">
    <source>
        <dbReference type="ARBA" id="ARBA00023002"/>
    </source>
</evidence>
<keyword evidence="7" id="KW-0560">Oxidoreductase</keyword>
<dbReference type="GO" id="GO:0000293">
    <property type="term" value="F:ferric-chelate reductase activity"/>
    <property type="evidence" value="ECO:0007669"/>
    <property type="project" value="UniProtKB-ARBA"/>
</dbReference>
<dbReference type="STRING" id="930990.A0A067MW21"/>
<evidence type="ECO:0000256" key="9">
    <source>
        <dbReference type="ARBA" id="ARBA00023136"/>
    </source>
</evidence>
<dbReference type="InterPro" id="IPR013130">
    <property type="entry name" value="Fe3_Rdtase_TM_dom"/>
</dbReference>
<dbReference type="InterPro" id="IPR013112">
    <property type="entry name" value="FAD-bd_8"/>
</dbReference>
<dbReference type="FunCoup" id="A0A067MW21">
    <property type="interactions" value="194"/>
</dbReference>
<keyword evidence="8" id="KW-0406">Ion transport</keyword>
<evidence type="ECO:0000256" key="4">
    <source>
        <dbReference type="ARBA" id="ARBA00022692"/>
    </source>
</evidence>
<dbReference type="GO" id="GO:0006826">
    <property type="term" value="P:iron ion transport"/>
    <property type="evidence" value="ECO:0007669"/>
    <property type="project" value="TreeGrafter"/>
</dbReference>
<dbReference type="EMBL" id="KL198018">
    <property type="protein sequence ID" value="KDQ19799.1"/>
    <property type="molecule type" value="Genomic_DNA"/>
</dbReference>
<dbReference type="GO" id="GO:0006879">
    <property type="term" value="P:intracellular iron ion homeostasis"/>
    <property type="evidence" value="ECO:0007669"/>
    <property type="project" value="TreeGrafter"/>
</dbReference>
<dbReference type="AlphaFoldDB" id="A0A067MW21"/>
<dbReference type="InParanoid" id="A0A067MW21"/>
<dbReference type="Gene3D" id="3.40.50.80">
    <property type="entry name" value="Nucleotide-binding domain of ferredoxin-NADP reductase (FNR) module"/>
    <property type="match status" value="1"/>
</dbReference>
<comment type="subcellular location">
    <subcellularLocation>
        <location evidence="1">Membrane</location>
        <topology evidence="1">Multi-pass membrane protein</topology>
    </subcellularLocation>
</comment>
<evidence type="ECO:0000259" key="12">
    <source>
        <dbReference type="PROSITE" id="PS51384"/>
    </source>
</evidence>
<reference evidence="14" key="1">
    <citation type="journal article" date="2014" name="Proc. Natl. Acad. Sci. U.S.A.">
        <title>Extensive sampling of basidiomycete genomes demonstrates inadequacy of the white-rot/brown-rot paradigm for wood decay fungi.</title>
        <authorList>
            <person name="Riley R."/>
            <person name="Salamov A.A."/>
            <person name="Brown D.W."/>
            <person name="Nagy L.G."/>
            <person name="Floudas D."/>
            <person name="Held B.W."/>
            <person name="Levasseur A."/>
            <person name="Lombard V."/>
            <person name="Morin E."/>
            <person name="Otillar R."/>
            <person name="Lindquist E.A."/>
            <person name="Sun H."/>
            <person name="LaButti K.M."/>
            <person name="Schmutz J."/>
            <person name="Jabbour D."/>
            <person name="Luo H."/>
            <person name="Baker S.E."/>
            <person name="Pisabarro A.G."/>
            <person name="Walton J.D."/>
            <person name="Blanchette R.A."/>
            <person name="Henrissat B."/>
            <person name="Martin F."/>
            <person name="Cullen D."/>
            <person name="Hibbett D.S."/>
            <person name="Grigoriev I.V."/>
        </authorList>
    </citation>
    <scope>NUCLEOTIDE SEQUENCE [LARGE SCALE GENOMIC DNA]</scope>
    <source>
        <strain evidence="14">FD-172 SS1</strain>
    </source>
</reference>
<dbReference type="GO" id="GO:0005886">
    <property type="term" value="C:plasma membrane"/>
    <property type="evidence" value="ECO:0007669"/>
    <property type="project" value="TreeGrafter"/>
</dbReference>
<evidence type="ECO:0000313" key="14">
    <source>
        <dbReference type="Proteomes" id="UP000027195"/>
    </source>
</evidence>
<feature type="domain" description="FAD-binding FR-type" evidence="12">
    <location>
        <begin position="284"/>
        <end position="412"/>
    </location>
</feature>
<dbReference type="HOGENOM" id="CLU_017408_2_0_1"/>
<dbReference type="GO" id="GO:0015677">
    <property type="term" value="P:copper ion import"/>
    <property type="evidence" value="ECO:0007669"/>
    <property type="project" value="TreeGrafter"/>
</dbReference>
<dbReference type="PANTHER" id="PTHR32361:SF9">
    <property type="entry name" value="FERRIC REDUCTASE TRANSMEMBRANE COMPONENT 3-RELATED"/>
    <property type="match status" value="1"/>
</dbReference>
<dbReference type="SFLD" id="SFLDG01168">
    <property type="entry name" value="Ferric_reductase_subgroup_(FRE"/>
    <property type="match status" value="1"/>
</dbReference>
<dbReference type="Pfam" id="PF08022">
    <property type="entry name" value="FAD_binding_8"/>
    <property type="match status" value="1"/>
</dbReference>
<evidence type="ECO:0000256" key="8">
    <source>
        <dbReference type="ARBA" id="ARBA00023065"/>
    </source>
</evidence>
<evidence type="ECO:0000313" key="13">
    <source>
        <dbReference type="EMBL" id="KDQ19799.1"/>
    </source>
</evidence>
<keyword evidence="4 11" id="KW-0812">Transmembrane</keyword>
<evidence type="ECO:0000256" key="1">
    <source>
        <dbReference type="ARBA" id="ARBA00004141"/>
    </source>
</evidence>
<feature type="transmembrane region" description="Helical" evidence="11">
    <location>
        <begin position="140"/>
        <end position="160"/>
    </location>
</feature>
<feature type="transmembrane region" description="Helical" evidence="11">
    <location>
        <begin position="241"/>
        <end position="260"/>
    </location>
</feature>
<evidence type="ECO:0000256" key="11">
    <source>
        <dbReference type="SAM" id="Phobius"/>
    </source>
</evidence>
<dbReference type="PANTHER" id="PTHR32361">
    <property type="entry name" value="FERRIC/CUPRIC REDUCTASE TRANSMEMBRANE COMPONENT"/>
    <property type="match status" value="1"/>
</dbReference>
<keyword evidence="5" id="KW-0249">Electron transport</keyword>
<feature type="transmembrane region" description="Helical" evidence="11">
    <location>
        <begin position="25"/>
        <end position="45"/>
    </location>
</feature>
<feature type="transmembrane region" description="Helical" evidence="11">
    <location>
        <begin position="116"/>
        <end position="134"/>
    </location>
</feature>
<dbReference type="SUPFAM" id="SSF52343">
    <property type="entry name" value="Ferredoxin reductase-like, C-terminal NADP-linked domain"/>
    <property type="match status" value="1"/>
</dbReference>
<keyword evidence="9 11" id="KW-0472">Membrane</keyword>
<dbReference type="InterPro" id="IPR051410">
    <property type="entry name" value="Ferric/Cupric_Reductase"/>
</dbReference>
<dbReference type="InterPro" id="IPR039261">
    <property type="entry name" value="FNR_nucleotide-bd"/>
</dbReference>
<keyword evidence="14" id="KW-1185">Reference proteome</keyword>
<sequence>MSLDGAPVAPPDLQIYNSYVTDPQYQRYFTIAWTVPLAAYALYHVPRYSTSIRRGLAWSGFGVWEDIKGKHDPLPPSEDQKLHRPATQRTVSAIKALGYGPVLWAIPRLRMDTGQLLVVIVYVAILLLCMTNRAELYDNSNRAGFLAIAQLPAVFLFAMKNNPLSLLLGKGYEKLNFLHRWSARSMFLVATVHGSLWINNRITNGQRDSLTTGTKELRGITAYSLLFMTVVFSLRPIRQRAYVFFFISHVIGISAFFIVICYHTPYATPWIFPAITFYAFDLVTRMLRYRVKDAVLEAVGNQMTLIHIPDCTGGWTAGQHVQLRVFFSSHVFESHPLTILNAPPARTALPLTSASARGITLAARACGDWTRALNALARSRSTAGPDGNSETEKRFERVTVMLDGPYGGLGFDVGDFESVLLVSGGSGATFTIGILDDIIGRIKRFGRRNGERTKRIEFVWYIRSFGAIQWFAPILADLGHAAARCPSLSLHISFYVTCQCTAEDLSSIPNHSVEIGKPGIGDLLEPFLVPQAGTGGGDVEGEGATEKKDIGGGGGVAVIASGPESLVRGAQNAVARVGARRARRVGGVEVHTELFAI</sequence>
<organism evidence="13 14">
    <name type="scientific">Botryobasidium botryosum (strain FD-172 SS1)</name>
    <dbReference type="NCBI Taxonomy" id="930990"/>
    <lineage>
        <taxon>Eukaryota</taxon>
        <taxon>Fungi</taxon>
        <taxon>Dikarya</taxon>
        <taxon>Basidiomycota</taxon>
        <taxon>Agaricomycotina</taxon>
        <taxon>Agaricomycetes</taxon>
        <taxon>Cantharellales</taxon>
        <taxon>Botryobasidiaceae</taxon>
        <taxon>Botryobasidium</taxon>
    </lineage>
</organism>
<dbReference type="InterPro" id="IPR017927">
    <property type="entry name" value="FAD-bd_FR_type"/>
</dbReference>
<dbReference type="InterPro" id="IPR013121">
    <property type="entry name" value="Fe_red_NAD-bd_6"/>
</dbReference>
<feature type="transmembrane region" description="Helical" evidence="11">
    <location>
        <begin position="181"/>
        <end position="198"/>
    </location>
</feature>
<dbReference type="OrthoDB" id="3944240at2759"/>
<accession>A0A067MW21</accession>
<name>A0A067MW21_BOTB1</name>
<dbReference type="SFLD" id="SFLDS00052">
    <property type="entry name" value="Ferric_Reductase_Domain"/>
    <property type="match status" value="1"/>
</dbReference>
<keyword evidence="6 11" id="KW-1133">Transmembrane helix</keyword>
<keyword evidence="3" id="KW-0813">Transport</keyword>
<feature type="transmembrane region" description="Helical" evidence="11">
    <location>
        <begin position="218"/>
        <end position="234"/>
    </location>
</feature>
<dbReference type="Pfam" id="PF01794">
    <property type="entry name" value="Ferric_reduct"/>
    <property type="match status" value="1"/>
</dbReference>
<dbReference type="CDD" id="cd06186">
    <property type="entry name" value="NOX_Duox_like_FAD_NADP"/>
    <property type="match status" value="1"/>
</dbReference>
<evidence type="ECO:0000256" key="3">
    <source>
        <dbReference type="ARBA" id="ARBA00022448"/>
    </source>
</evidence>
<proteinExistence type="inferred from homology"/>
<dbReference type="Proteomes" id="UP000027195">
    <property type="component" value="Unassembled WGS sequence"/>
</dbReference>
<dbReference type="Pfam" id="PF08030">
    <property type="entry name" value="NAD_binding_6"/>
    <property type="match status" value="1"/>
</dbReference>
<dbReference type="PROSITE" id="PS51384">
    <property type="entry name" value="FAD_FR"/>
    <property type="match status" value="1"/>
</dbReference>
<evidence type="ECO:0000256" key="2">
    <source>
        <dbReference type="ARBA" id="ARBA00006278"/>
    </source>
</evidence>
<keyword evidence="10" id="KW-0325">Glycoprotein</keyword>
<evidence type="ECO:0000256" key="6">
    <source>
        <dbReference type="ARBA" id="ARBA00022989"/>
    </source>
</evidence>